<dbReference type="RefSeq" id="WP_073051289.1">
    <property type="nucleotide sequence ID" value="NZ_FQUP01000001.1"/>
</dbReference>
<evidence type="ECO:0000256" key="1">
    <source>
        <dbReference type="ARBA" id="ARBA00004651"/>
    </source>
</evidence>
<feature type="transmembrane region" description="Helical" evidence="8">
    <location>
        <begin position="30"/>
        <end position="50"/>
    </location>
</feature>
<evidence type="ECO:0000259" key="9">
    <source>
        <dbReference type="Pfam" id="PF00361"/>
    </source>
</evidence>
<evidence type="ECO:0000256" key="5">
    <source>
        <dbReference type="ARBA" id="ARBA00023002"/>
    </source>
</evidence>
<feature type="transmembrane region" description="Helical" evidence="8">
    <location>
        <begin position="330"/>
        <end position="349"/>
    </location>
</feature>
<keyword evidence="2" id="KW-1003">Cell membrane</keyword>
<dbReference type="OrthoDB" id="9811798at2"/>
<feature type="transmembrane region" description="Helical" evidence="8">
    <location>
        <begin position="146"/>
        <end position="168"/>
    </location>
</feature>
<evidence type="ECO:0000256" key="3">
    <source>
        <dbReference type="ARBA" id="ARBA00022692"/>
    </source>
</evidence>
<dbReference type="PANTHER" id="PTHR42682">
    <property type="entry name" value="HYDROGENASE-4 COMPONENT F"/>
    <property type="match status" value="1"/>
</dbReference>
<keyword evidence="6 8" id="KW-0472">Membrane</keyword>
<feature type="transmembrane region" description="Helical" evidence="8">
    <location>
        <begin position="70"/>
        <end position="89"/>
    </location>
</feature>
<keyword evidence="3 7" id="KW-0812">Transmembrane</keyword>
<feature type="transmembrane region" description="Helical" evidence="8">
    <location>
        <begin position="414"/>
        <end position="433"/>
    </location>
</feature>
<reference evidence="10 11" key="1">
    <citation type="submission" date="2016-11" db="EMBL/GenBank/DDBJ databases">
        <authorList>
            <person name="Jaros S."/>
            <person name="Januszkiewicz K."/>
            <person name="Wedrychowicz H."/>
        </authorList>
    </citation>
    <scope>NUCLEOTIDE SEQUENCE [LARGE SCALE GENOMIC DNA]</scope>
    <source>
        <strain evidence="10 11">DSM 19436</strain>
    </source>
</reference>
<feature type="transmembrane region" description="Helical" evidence="8">
    <location>
        <begin position="268"/>
        <end position="292"/>
    </location>
</feature>
<feature type="transmembrane region" description="Helical" evidence="8">
    <location>
        <begin position="369"/>
        <end position="393"/>
    </location>
</feature>
<dbReference type="AlphaFoldDB" id="A0A1M4V317"/>
<feature type="transmembrane region" description="Helical" evidence="8">
    <location>
        <begin position="538"/>
        <end position="557"/>
    </location>
</feature>
<dbReference type="PANTHER" id="PTHR42682:SF4">
    <property type="entry name" value="NADH-UBIQUINONE_PLASTOQUINONE"/>
    <property type="match status" value="1"/>
</dbReference>
<feature type="transmembrane region" description="Helical" evidence="8">
    <location>
        <begin position="98"/>
        <end position="114"/>
    </location>
</feature>
<dbReference type="GO" id="GO:0005886">
    <property type="term" value="C:plasma membrane"/>
    <property type="evidence" value="ECO:0007669"/>
    <property type="project" value="UniProtKB-SubCell"/>
</dbReference>
<keyword evidence="11" id="KW-1185">Reference proteome</keyword>
<dbReference type="Pfam" id="PF00361">
    <property type="entry name" value="Proton_antipo_M"/>
    <property type="match status" value="1"/>
</dbReference>
<feature type="transmembrane region" description="Helical" evidence="8">
    <location>
        <begin position="180"/>
        <end position="202"/>
    </location>
</feature>
<dbReference type="InterPro" id="IPR052175">
    <property type="entry name" value="ComplexI-like_HydComp"/>
</dbReference>
<dbReference type="EMBL" id="FQUP01000001">
    <property type="protein sequence ID" value="SHE63290.1"/>
    <property type="molecule type" value="Genomic_DNA"/>
</dbReference>
<feature type="transmembrane region" description="Helical" evidence="8">
    <location>
        <begin position="239"/>
        <end position="256"/>
    </location>
</feature>
<organism evidence="10 11">
    <name type="scientific">Kaistia soli DSM 19436</name>
    <dbReference type="NCBI Taxonomy" id="1122133"/>
    <lineage>
        <taxon>Bacteria</taxon>
        <taxon>Pseudomonadati</taxon>
        <taxon>Pseudomonadota</taxon>
        <taxon>Alphaproteobacteria</taxon>
        <taxon>Hyphomicrobiales</taxon>
        <taxon>Kaistiaceae</taxon>
        <taxon>Kaistia</taxon>
    </lineage>
</organism>
<name>A0A1M4V317_9HYPH</name>
<dbReference type="Proteomes" id="UP000184485">
    <property type="component" value="Unassembled WGS sequence"/>
</dbReference>
<keyword evidence="5" id="KW-0560">Oxidoreductase</keyword>
<evidence type="ECO:0000313" key="11">
    <source>
        <dbReference type="Proteomes" id="UP000184485"/>
    </source>
</evidence>
<accession>A0A1M4V317</accession>
<feature type="transmembrane region" description="Helical" evidence="8">
    <location>
        <begin position="298"/>
        <end position="318"/>
    </location>
</feature>
<evidence type="ECO:0000256" key="8">
    <source>
        <dbReference type="SAM" id="Phobius"/>
    </source>
</evidence>
<feature type="domain" description="NADH:quinone oxidoreductase/Mrp antiporter transmembrane" evidence="9">
    <location>
        <begin position="113"/>
        <end position="374"/>
    </location>
</feature>
<sequence length="558" mass="57946">MAETLLLAPWLPLIVGSLLVAVLRGRVQDIVFVATPALALILVWSLPQTAGPDFNWLGLTLTPVVSDSTARLFGTAFALAAIGGAIFALPQRSSAERAAALLYAGAAQGVIFAGDLVTLFLFWEVMAIGSALVIFSNGASRAGLRYALMHAFGGVLFFAGIAASIGSGGTAIRPFAADSIGSLLMLAGILVNAGAPPVSAWVADAYPRASWSGAVFLSAFTTKAAIAVLIRLFPGEAALIPVGLIMAVYGMIYALLENDIRRMLSYSIVGQVGFMVVAIGIGTPLALAAAGAHAFVHILYKGLLMMAAGTVLRATGTARLTALGGLARSMPFATCAMIVGGLSLSAMPLTAGFVSKSAIMQALADDHDAVAWFALTAISAGSMLYAGLRLPWFAMLRPSTPRPATLQATPAMKLAMGGAGLILLAIGAAPGLLMRFVPGIESVAVLTSDHILFQLQLLVGASICFVLFLRLLVPHAGTTVDTDWLWRCLPQLLVKAGSALSRQVLAALSLKSRVDTRKIQAISEAWVQRTMHAGNWRTGDIALVATALLGICLLIAAM</sequence>
<keyword evidence="4 8" id="KW-1133">Transmembrane helix</keyword>
<evidence type="ECO:0000256" key="6">
    <source>
        <dbReference type="ARBA" id="ARBA00023136"/>
    </source>
</evidence>
<comment type="subcellular location">
    <subcellularLocation>
        <location evidence="1">Cell membrane</location>
        <topology evidence="1">Multi-pass membrane protein</topology>
    </subcellularLocation>
    <subcellularLocation>
        <location evidence="7">Membrane</location>
        <topology evidence="7">Multi-pass membrane protein</topology>
    </subcellularLocation>
</comment>
<dbReference type="InterPro" id="IPR001750">
    <property type="entry name" value="ND/Mrp_TM"/>
</dbReference>
<protein>
    <submittedName>
        <fullName evidence="10">Multisubunit sodium/proton antiporter, MrpD subunit</fullName>
    </submittedName>
</protein>
<gene>
    <name evidence="10" type="ORF">SAMN02745157_0596</name>
</gene>
<evidence type="ECO:0000256" key="2">
    <source>
        <dbReference type="ARBA" id="ARBA00022475"/>
    </source>
</evidence>
<evidence type="ECO:0000256" key="7">
    <source>
        <dbReference type="RuleBase" id="RU000320"/>
    </source>
</evidence>
<evidence type="ECO:0000313" key="10">
    <source>
        <dbReference type="EMBL" id="SHE63290.1"/>
    </source>
</evidence>
<evidence type="ECO:0000256" key="4">
    <source>
        <dbReference type="ARBA" id="ARBA00022989"/>
    </source>
</evidence>
<dbReference type="STRING" id="1122133.SAMN02745157_0596"/>
<feature type="transmembrane region" description="Helical" evidence="8">
    <location>
        <begin position="6"/>
        <end position="23"/>
    </location>
</feature>
<proteinExistence type="predicted"/>
<feature type="transmembrane region" description="Helical" evidence="8">
    <location>
        <begin position="453"/>
        <end position="473"/>
    </location>
</feature>
<dbReference type="GO" id="GO:0016491">
    <property type="term" value="F:oxidoreductase activity"/>
    <property type="evidence" value="ECO:0007669"/>
    <property type="project" value="UniProtKB-KW"/>
</dbReference>